<gene>
    <name evidence="1" type="ORF">MAXJ12_33179</name>
</gene>
<evidence type="ECO:0000313" key="1">
    <source>
        <dbReference type="EMBL" id="EHK52844.1"/>
    </source>
</evidence>
<name>H0I2D4_9HYPH</name>
<sequence length="82" mass="8863">MYSANCQFAMTAIFAENMVGTVGILAYGSLIGDPGDEIAPIITSRLAFRHRSPVEFAGKVEREGGPTLVRANTAARQELRYS</sequence>
<reference evidence="1 2" key="1">
    <citation type="journal article" date="2012" name="J. Bacteriol.">
        <title>Draft Genome Sequence of Mesorhizobium alhagi CCNWXJ12-2T, a Novel Salt-Resistant Species Isolated from the Desert of Northwestern China.</title>
        <authorList>
            <person name="Zhou M."/>
            <person name="Chen W."/>
            <person name="Chen H."/>
            <person name="Wei G."/>
        </authorList>
    </citation>
    <scope>NUCLEOTIDE SEQUENCE [LARGE SCALE GENOMIC DNA]</scope>
    <source>
        <strain evidence="1 2">CCNWXJ12-2</strain>
    </source>
</reference>
<protein>
    <submittedName>
        <fullName evidence="1">Uncharacterized protein</fullName>
    </submittedName>
</protein>
<dbReference type="AlphaFoldDB" id="H0I2D4"/>
<keyword evidence="2" id="KW-1185">Reference proteome</keyword>
<proteinExistence type="predicted"/>
<evidence type="ECO:0000313" key="2">
    <source>
        <dbReference type="Proteomes" id="UP000003250"/>
    </source>
</evidence>
<organism evidence="1 2">
    <name type="scientific">Mesorhizobium alhagi CCNWXJ12-2</name>
    <dbReference type="NCBI Taxonomy" id="1107882"/>
    <lineage>
        <taxon>Bacteria</taxon>
        <taxon>Pseudomonadati</taxon>
        <taxon>Pseudomonadota</taxon>
        <taxon>Alphaproteobacteria</taxon>
        <taxon>Hyphomicrobiales</taxon>
        <taxon>Phyllobacteriaceae</taxon>
        <taxon>Allomesorhizobium</taxon>
    </lineage>
</organism>
<dbReference type="EMBL" id="AHAM01000300">
    <property type="protein sequence ID" value="EHK52844.1"/>
    <property type="molecule type" value="Genomic_DNA"/>
</dbReference>
<accession>H0I2D4</accession>
<dbReference type="Proteomes" id="UP000003250">
    <property type="component" value="Unassembled WGS sequence"/>
</dbReference>